<dbReference type="Gene3D" id="3.40.50.150">
    <property type="entry name" value="Vaccinia Virus protein VP39"/>
    <property type="match status" value="1"/>
</dbReference>
<dbReference type="GO" id="GO:0032259">
    <property type="term" value="P:methylation"/>
    <property type="evidence" value="ECO:0007669"/>
    <property type="project" value="UniProtKB-KW"/>
</dbReference>
<dbReference type="RefSeq" id="WP_310362930.1">
    <property type="nucleotide sequence ID" value="NZ_JAVDYB010000001.1"/>
</dbReference>
<proteinExistence type="predicted"/>
<reference evidence="2" key="1">
    <citation type="submission" date="2023-07" db="EMBL/GenBank/DDBJ databases">
        <title>Sequencing the genomes of 1000 actinobacteria strains.</title>
        <authorList>
            <person name="Klenk H.-P."/>
        </authorList>
    </citation>
    <scope>NUCLEOTIDE SEQUENCE</scope>
    <source>
        <strain evidence="2">DSM 44707</strain>
    </source>
</reference>
<dbReference type="GO" id="GO:0008168">
    <property type="term" value="F:methyltransferase activity"/>
    <property type="evidence" value="ECO:0007669"/>
    <property type="project" value="UniProtKB-KW"/>
</dbReference>
<evidence type="ECO:0000313" key="2">
    <source>
        <dbReference type="EMBL" id="MDR7273908.1"/>
    </source>
</evidence>
<gene>
    <name evidence="2" type="ORF">J2S41_000686</name>
</gene>
<dbReference type="PANTHER" id="PTHR42912:SF93">
    <property type="entry name" value="N6-ADENOSINE-METHYLTRANSFERASE TMT1A"/>
    <property type="match status" value="1"/>
</dbReference>
<dbReference type="Proteomes" id="UP001183643">
    <property type="component" value="Unassembled WGS sequence"/>
</dbReference>
<dbReference type="CDD" id="cd02440">
    <property type="entry name" value="AdoMet_MTases"/>
    <property type="match status" value="1"/>
</dbReference>
<sequence length="291" mass="31048">MSGHGHGHGHGHTDIDWARMGDQLERGAGLYAPALREAFAWLRGLTGPVADVLDLGAGPGAISALLAVAFPEAEVVAVDGSAPLLDRARARAERDGLRITTRHADLPDGLDTLPAGEAGLVWVSGALHHLGDQQDALRRIARLLRPGGLLALQEGGLAPRYLPRDFGLGRPGLQERLDAAQEEWFAAMRASLPGHTRAHEHWPAMMAAAGLEPAGTRSFLTDLPAPLPDHAREHVLGDLTRRRETLAEHLSGEDVATLDRLIDAHAPDGVPLRPDVFMLTARTVHAARALS</sequence>
<dbReference type="EMBL" id="JAVDYB010000001">
    <property type="protein sequence ID" value="MDR7273908.1"/>
    <property type="molecule type" value="Genomic_DNA"/>
</dbReference>
<dbReference type="AlphaFoldDB" id="A0AAE3YHA6"/>
<dbReference type="PANTHER" id="PTHR42912">
    <property type="entry name" value="METHYLTRANSFERASE"/>
    <property type="match status" value="1"/>
</dbReference>
<evidence type="ECO:0000259" key="1">
    <source>
        <dbReference type="Pfam" id="PF13649"/>
    </source>
</evidence>
<name>A0AAE3YHA6_9ACTN</name>
<feature type="domain" description="Methyltransferase" evidence="1">
    <location>
        <begin position="52"/>
        <end position="148"/>
    </location>
</feature>
<dbReference type="InterPro" id="IPR050508">
    <property type="entry name" value="Methyltransf_Superfamily"/>
</dbReference>
<protein>
    <submittedName>
        <fullName evidence="2">SAM-dependent methyltransferase</fullName>
    </submittedName>
</protein>
<keyword evidence="2" id="KW-0489">Methyltransferase</keyword>
<dbReference type="InterPro" id="IPR041698">
    <property type="entry name" value="Methyltransf_25"/>
</dbReference>
<keyword evidence="2" id="KW-0808">Transferase</keyword>
<organism evidence="2 3">
    <name type="scientific">Catenuloplanes atrovinosus</name>
    <dbReference type="NCBI Taxonomy" id="137266"/>
    <lineage>
        <taxon>Bacteria</taxon>
        <taxon>Bacillati</taxon>
        <taxon>Actinomycetota</taxon>
        <taxon>Actinomycetes</taxon>
        <taxon>Micromonosporales</taxon>
        <taxon>Micromonosporaceae</taxon>
        <taxon>Catenuloplanes</taxon>
    </lineage>
</organism>
<dbReference type="SUPFAM" id="SSF53335">
    <property type="entry name" value="S-adenosyl-L-methionine-dependent methyltransferases"/>
    <property type="match status" value="1"/>
</dbReference>
<dbReference type="Pfam" id="PF13649">
    <property type="entry name" value="Methyltransf_25"/>
    <property type="match status" value="1"/>
</dbReference>
<evidence type="ECO:0000313" key="3">
    <source>
        <dbReference type="Proteomes" id="UP001183643"/>
    </source>
</evidence>
<dbReference type="InterPro" id="IPR029063">
    <property type="entry name" value="SAM-dependent_MTases_sf"/>
</dbReference>
<comment type="caution">
    <text evidence="2">The sequence shown here is derived from an EMBL/GenBank/DDBJ whole genome shotgun (WGS) entry which is preliminary data.</text>
</comment>
<accession>A0AAE3YHA6</accession>
<keyword evidence="3" id="KW-1185">Reference proteome</keyword>